<dbReference type="EMBL" id="JAPDRQ010000005">
    <property type="protein sequence ID" value="KAJ9664001.1"/>
    <property type="molecule type" value="Genomic_DNA"/>
</dbReference>
<name>A0ACC3AJJ8_9EURO</name>
<accession>A0ACC3AJJ8</accession>
<dbReference type="Proteomes" id="UP001172386">
    <property type="component" value="Unassembled WGS sequence"/>
</dbReference>
<reference evidence="1" key="1">
    <citation type="submission" date="2022-10" db="EMBL/GenBank/DDBJ databases">
        <title>Culturing micro-colonial fungi from biological soil crusts in the Mojave desert and describing Neophaeococcomyces mojavensis, and introducing the new genera and species Taxawa tesnikishii.</title>
        <authorList>
            <person name="Kurbessoian T."/>
            <person name="Stajich J.E."/>
        </authorList>
    </citation>
    <scope>NUCLEOTIDE SEQUENCE</scope>
    <source>
        <strain evidence="1">JES_112</strain>
    </source>
</reference>
<comment type="caution">
    <text evidence="1">The sequence shown here is derived from an EMBL/GenBank/DDBJ whole genome shotgun (WGS) entry which is preliminary data.</text>
</comment>
<organism evidence="1 2">
    <name type="scientific">Neophaeococcomyces mojaviensis</name>
    <dbReference type="NCBI Taxonomy" id="3383035"/>
    <lineage>
        <taxon>Eukaryota</taxon>
        <taxon>Fungi</taxon>
        <taxon>Dikarya</taxon>
        <taxon>Ascomycota</taxon>
        <taxon>Pezizomycotina</taxon>
        <taxon>Eurotiomycetes</taxon>
        <taxon>Chaetothyriomycetidae</taxon>
        <taxon>Chaetothyriales</taxon>
        <taxon>Chaetothyriales incertae sedis</taxon>
        <taxon>Neophaeococcomyces</taxon>
    </lineage>
</organism>
<sequence length="446" mass="50413">MRLLRWNSNGELSLTPDLHEDEIPPYAILSHTWGADRDEVTFADLQQNRGQDKAGYAKIKFCGEQARKDQVEYFWVDTCCINKDNHVELSRAITSMFRWYRDAVKCYVYLSDVPAVEHDNERNYSGNSLYQWEIDFRNCKWFTRGWTLQELLAPKVVLFFSREKEILGDKTMLAQQIHEITTIPIAALHGTALAQFSIDERIRWTQRRQTKEKEDKAYCLLGIFEVFMPLIYGEGDNALRRLRKEINDQYGKDVAAHLSESEDVSRRRETSANNNDPRSVALPPLLIAAASPSVIVLERALSSTHNVDMREDGPGKRNALHIAVVANQAPNVSLLLSSGVDVHAKASGGITPLHLACMMGRAEIVKILIRDGQADANARDENLNTPLHAAAVNNQVETTRVLLDHGADPWLVESSGWNVFHVATHLGNRELFQVLEQATVRQADTT</sequence>
<protein>
    <submittedName>
        <fullName evidence="1">Uncharacterized protein</fullName>
    </submittedName>
</protein>
<evidence type="ECO:0000313" key="1">
    <source>
        <dbReference type="EMBL" id="KAJ9664001.1"/>
    </source>
</evidence>
<proteinExistence type="predicted"/>
<keyword evidence="2" id="KW-1185">Reference proteome</keyword>
<evidence type="ECO:0000313" key="2">
    <source>
        <dbReference type="Proteomes" id="UP001172386"/>
    </source>
</evidence>
<gene>
    <name evidence="1" type="ORF">H2198_000504</name>
</gene>